<dbReference type="InterPro" id="IPR017896">
    <property type="entry name" value="4Fe4S_Fe-S-bd"/>
</dbReference>
<comment type="caution">
    <text evidence="7">The sequence shown here is derived from an EMBL/GenBank/DDBJ whole genome shotgun (WGS) entry which is preliminary data.</text>
</comment>
<dbReference type="GO" id="GO:0003899">
    <property type="term" value="F:DNA-directed RNA polymerase activity"/>
    <property type="evidence" value="ECO:0007669"/>
    <property type="project" value="UniProtKB-UniRule"/>
</dbReference>
<dbReference type="CDD" id="cd07030">
    <property type="entry name" value="RNAP_D"/>
    <property type="match status" value="1"/>
</dbReference>
<evidence type="ECO:0000256" key="3">
    <source>
        <dbReference type="ARBA" id="ARBA00023163"/>
    </source>
</evidence>
<dbReference type="InterPro" id="IPR017900">
    <property type="entry name" value="4Fe4S_Fe_S_CS"/>
</dbReference>
<comment type="cofactor">
    <cofactor evidence="5">
        <name>[3Fe-4S] cluster</name>
        <dbReference type="ChEBI" id="CHEBI:21137"/>
    </cofactor>
    <text evidence="5">Binds 1 [3Fe-4S] cluster.</text>
</comment>
<dbReference type="Gene3D" id="3.30.1360.10">
    <property type="entry name" value="RNA polymerase, RBP11-like subunit"/>
    <property type="match status" value="1"/>
</dbReference>
<dbReference type="GO" id="GO:0046983">
    <property type="term" value="F:protein dimerization activity"/>
    <property type="evidence" value="ECO:0007669"/>
    <property type="project" value="InterPro"/>
</dbReference>
<protein>
    <recommendedName>
        <fullName evidence="5">DNA-directed RNA polymerase subunit Rpo3</fullName>
        <ecNumber evidence="5">2.7.7.6</ecNumber>
    </recommendedName>
    <alternativeName>
        <fullName evidence="5">DNA-directed RNA polymerase subunit D</fullName>
    </alternativeName>
</protein>
<keyword evidence="5" id="KW-0548">Nucleotidyltransferase</keyword>
<comment type="catalytic activity">
    <reaction evidence="5">
        <text>RNA(n) + a ribonucleoside 5'-triphosphate = RNA(n+1) + diphosphate</text>
        <dbReference type="Rhea" id="RHEA:21248"/>
        <dbReference type="Rhea" id="RHEA-COMP:14527"/>
        <dbReference type="Rhea" id="RHEA-COMP:17342"/>
        <dbReference type="ChEBI" id="CHEBI:33019"/>
        <dbReference type="ChEBI" id="CHEBI:61557"/>
        <dbReference type="ChEBI" id="CHEBI:140395"/>
        <dbReference type="EC" id="2.7.7.6"/>
    </reaction>
</comment>
<dbReference type="GO" id="GO:0016491">
    <property type="term" value="F:oxidoreductase activity"/>
    <property type="evidence" value="ECO:0007669"/>
    <property type="project" value="UniProtKB-ARBA"/>
</dbReference>
<dbReference type="InterPro" id="IPR036643">
    <property type="entry name" value="RNApol_insert_sf"/>
</dbReference>
<evidence type="ECO:0000256" key="2">
    <source>
        <dbReference type="ARBA" id="ARBA00022490"/>
    </source>
</evidence>
<dbReference type="SUPFAM" id="SSF55257">
    <property type="entry name" value="RBP11-like subunits of RNA polymerase"/>
    <property type="match status" value="1"/>
</dbReference>
<feature type="domain" description="4Fe-4S ferredoxin-type" evidence="6">
    <location>
        <begin position="160"/>
        <end position="190"/>
    </location>
</feature>
<dbReference type="EC" id="2.7.7.6" evidence="5"/>
<dbReference type="Pfam" id="PF00037">
    <property type="entry name" value="Fer4"/>
    <property type="match status" value="1"/>
</dbReference>
<dbReference type="GO" id="GO:0000428">
    <property type="term" value="C:DNA-directed RNA polymerase complex"/>
    <property type="evidence" value="ECO:0007669"/>
    <property type="project" value="UniProtKB-KW"/>
</dbReference>
<dbReference type="EMBL" id="LGFT01000002">
    <property type="protein sequence ID" value="KUK45459.1"/>
    <property type="molecule type" value="Genomic_DNA"/>
</dbReference>
<evidence type="ECO:0000259" key="6">
    <source>
        <dbReference type="PROSITE" id="PS51379"/>
    </source>
</evidence>
<dbReference type="InterPro" id="IPR050518">
    <property type="entry name" value="Rpo3/RPB3_RNA_Pol_subunit"/>
</dbReference>
<name>A0A101FVY8_9EURY</name>
<evidence type="ECO:0000256" key="4">
    <source>
        <dbReference type="ARBA" id="ARBA00025804"/>
    </source>
</evidence>
<feature type="binding site" evidence="5">
    <location>
        <position position="208"/>
    </location>
    <ligand>
        <name>[3Fe-4S] cluster</name>
        <dbReference type="ChEBI" id="CHEBI:21137"/>
    </ligand>
</feature>
<comment type="subunit">
    <text evidence="5">Part of the RNA polymerase complex.</text>
</comment>
<gene>
    <name evidence="5" type="primary">rpo3</name>
    <name evidence="5" type="synonym">rpoD</name>
    <name evidence="7" type="ORF">XD72_0102</name>
</gene>
<dbReference type="GO" id="GO:0005737">
    <property type="term" value="C:cytoplasm"/>
    <property type="evidence" value="ECO:0007669"/>
    <property type="project" value="UniProtKB-SubCell"/>
</dbReference>
<dbReference type="InterPro" id="IPR011263">
    <property type="entry name" value="DNA-dir_RNA_pol_RpoA/D/Rpb3"/>
</dbReference>
<dbReference type="Pfam" id="PF01000">
    <property type="entry name" value="RNA_pol_A_bac"/>
    <property type="match status" value="1"/>
</dbReference>
<dbReference type="GO" id="GO:0003677">
    <property type="term" value="F:DNA binding"/>
    <property type="evidence" value="ECO:0007669"/>
    <property type="project" value="UniProtKB-UniRule"/>
</dbReference>
<feature type="binding site" evidence="5">
    <location>
        <position position="202"/>
    </location>
    <ligand>
        <name>[3Fe-4S] cluster</name>
        <dbReference type="ChEBI" id="CHEBI:21137"/>
    </ligand>
</feature>
<keyword evidence="2 5" id="KW-0963">Cytoplasm</keyword>
<organism evidence="7 8">
    <name type="scientific">Methanothrix harundinacea</name>
    <dbReference type="NCBI Taxonomy" id="301375"/>
    <lineage>
        <taxon>Archaea</taxon>
        <taxon>Methanobacteriati</taxon>
        <taxon>Methanobacteriota</taxon>
        <taxon>Stenosarchaea group</taxon>
        <taxon>Methanomicrobia</taxon>
        <taxon>Methanotrichales</taxon>
        <taxon>Methanotrichaceae</taxon>
        <taxon>Methanothrix</taxon>
    </lineage>
</organism>
<comment type="subcellular location">
    <subcellularLocation>
        <location evidence="5">Cytoplasm</location>
    </subcellularLocation>
</comment>
<evidence type="ECO:0000256" key="5">
    <source>
        <dbReference type="HAMAP-Rule" id="MF_00320"/>
    </source>
</evidence>
<dbReference type="InterPro" id="IPR022842">
    <property type="entry name" value="RNAP_Rpo3/Rpb3/RPAC1"/>
</dbReference>
<comment type="function">
    <text evidence="5">DNA-dependent RNA polymerase (RNAP) catalyzes the transcription of DNA into RNA using the four ribonucleoside triphosphates as substrates.</text>
</comment>
<dbReference type="SUPFAM" id="SSF56553">
    <property type="entry name" value="Insert subdomain of RNA polymerase alpha subunit"/>
    <property type="match status" value="1"/>
</dbReference>
<keyword evidence="5" id="KW-0411">Iron-sulfur</keyword>
<feature type="binding site" evidence="5">
    <location>
        <position position="205"/>
    </location>
    <ligand>
        <name>[3Fe-4S] cluster</name>
        <dbReference type="ChEBI" id="CHEBI:21137"/>
    </ligand>
</feature>
<dbReference type="Proteomes" id="UP000057043">
    <property type="component" value="Unassembled WGS sequence"/>
</dbReference>
<evidence type="ECO:0000313" key="8">
    <source>
        <dbReference type="Proteomes" id="UP000057043"/>
    </source>
</evidence>
<dbReference type="Pfam" id="PF01193">
    <property type="entry name" value="RNA_pol_L"/>
    <property type="match status" value="1"/>
</dbReference>
<dbReference type="GO" id="GO:0046872">
    <property type="term" value="F:metal ion binding"/>
    <property type="evidence" value="ECO:0007669"/>
    <property type="project" value="UniProtKB-KW"/>
</dbReference>
<dbReference type="NCBIfam" id="NF001988">
    <property type="entry name" value="PRK00783.1"/>
    <property type="match status" value="1"/>
</dbReference>
<comment type="similarity">
    <text evidence="4 5">Belongs to the archaeal Rpo3/eukaryotic RPB3 RNA polymerase subunit family.</text>
</comment>
<keyword evidence="5" id="KW-0408">Iron</keyword>
<reference evidence="7 8" key="1">
    <citation type="journal article" date="2015" name="MBio">
        <title>Genome-Resolved Metagenomic Analysis Reveals Roles for Candidate Phyla and Other Microbial Community Members in Biogeochemical Transformations in Oil Reservoirs.</title>
        <authorList>
            <person name="Hu P."/>
            <person name="Tom L."/>
            <person name="Singh A."/>
            <person name="Thomas B.C."/>
            <person name="Baker B.J."/>
            <person name="Piceno Y.M."/>
            <person name="Andersen G.L."/>
            <person name="Banfield J.F."/>
        </authorList>
    </citation>
    <scope>NUCLEOTIDE SEQUENCE [LARGE SCALE GENOMIC DNA]</scope>
    <source>
        <strain evidence="7">57_489</strain>
    </source>
</reference>
<dbReference type="PROSITE" id="PS51379">
    <property type="entry name" value="4FE4S_FER_2"/>
    <property type="match status" value="2"/>
</dbReference>
<accession>A0A101FVY8</accession>
<proteinExistence type="inferred from homology"/>
<keyword evidence="3 5" id="KW-0804">Transcription</keyword>
<dbReference type="GO" id="GO:0006351">
    <property type="term" value="P:DNA-templated transcription"/>
    <property type="evidence" value="ECO:0007669"/>
    <property type="project" value="UniProtKB-UniRule"/>
</dbReference>
<evidence type="ECO:0000256" key="1">
    <source>
        <dbReference type="ARBA" id="ARBA00022478"/>
    </source>
</evidence>
<dbReference type="InterPro" id="IPR011262">
    <property type="entry name" value="DNA-dir_RNA_pol_insert"/>
</dbReference>
<dbReference type="AlphaFoldDB" id="A0A101FVY8"/>
<keyword evidence="5" id="KW-0479">Metal-binding</keyword>
<keyword evidence="5" id="KW-0808">Transferase</keyword>
<keyword evidence="1 5" id="KW-0240">DNA-directed RNA polymerase</keyword>
<dbReference type="PANTHER" id="PTHR11800:SF2">
    <property type="entry name" value="DNA-DIRECTED RNA POLYMERASE II SUBUNIT RPB3"/>
    <property type="match status" value="1"/>
</dbReference>
<keyword evidence="5" id="KW-0003">3Fe-4S</keyword>
<dbReference type="InterPro" id="IPR036603">
    <property type="entry name" value="RBP11-like"/>
</dbReference>
<evidence type="ECO:0000313" key="7">
    <source>
        <dbReference type="EMBL" id="KUK45459.1"/>
    </source>
</evidence>
<feature type="domain" description="4Fe-4S ferredoxin-type" evidence="6">
    <location>
        <begin position="192"/>
        <end position="222"/>
    </location>
</feature>
<dbReference type="Gene3D" id="3.30.70.3110">
    <property type="match status" value="1"/>
</dbReference>
<dbReference type="HAMAP" id="MF_00320">
    <property type="entry name" value="RNApol_arch_Rpo3"/>
    <property type="match status" value="1"/>
</dbReference>
<dbReference type="SMART" id="SM00662">
    <property type="entry name" value="RPOLD"/>
    <property type="match status" value="1"/>
</dbReference>
<dbReference type="PANTHER" id="PTHR11800">
    <property type="entry name" value="DNA-DIRECTED RNA POLYMERASE"/>
    <property type="match status" value="1"/>
</dbReference>
<sequence length="264" mass="28203">MELIELREDRARFLLKGVKPAFANAIRRACLSEVPSLAIDEISIYDNTSVLFDEQLSLRLGLVPIKADDLSLFSVPEECECGGAGCPACQVGMTLTAEGPCTVHSGDIRFADPGVKVAFEKIPIAILGEGEKLMLEGIVTLNRGTLHAKWQSGTHCGYKNLPDIQIADHCEGCGKCVEVCPRKILVIGEAGGKLEVTDPTNCSLCKLCVNECDVGAIKVVPIEDVFVMKIDTAGSMTAKDLVAGAAAEVKRRASQLSEQLSELA</sequence>
<dbReference type="GO" id="GO:0051538">
    <property type="term" value="F:3 iron, 4 sulfur cluster binding"/>
    <property type="evidence" value="ECO:0007669"/>
    <property type="project" value="UniProtKB-KW"/>
</dbReference>
<dbReference type="PATRIC" id="fig|301375.7.peg.789"/>
<dbReference type="Gene3D" id="2.170.120.12">
    <property type="entry name" value="DNA-directed RNA polymerase, insert domain"/>
    <property type="match status" value="1"/>
</dbReference>
<dbReference type="PROSITE" id="PS00198">
    <property type="entry name" value="4FE4S_FER_1"/>
    <property type="match status" value="1"/>
</dbReference>